<dbReference type="KEGG" id="cqu:CpipJ_CPIJ013876"/>
<dbReference type="VEuPathDB" id="VectorBase:CPIJ013876"/>
<evidence type="ECO:0000313" key="9">
    <source>
        <dbReference type="Proteomes" id="UP000002320"/>
    </source>
</evidence>
<evidence type="ECO:0000256" key="4">
    <source>
        <dbReference type="ARBA" id="ARBA00022840"/>
    </source>
</evidence>
<dbReference type="STRING" id="7176.B0X397"/>
<sequence length="482" mass="52625">MSQRPIHVNTSEKPSEFWFHFNPPNSGEVTALADWEILSPAGIRVEGFFGGHTPPGGFDSVDVAVCTIEKANSIVNRLLEQQKLSSVGLVVVDEVHLISDPSRGYILELLLTKIRFVGERLADETRIQIVAMSATLPNMGLLVDWLGAEQFRTDFRPIELREMVKMGNCIFDREKKLLRKLEVGEFGEVGRDQDQVAQLCLETILEGCSVIVFCPSKDWCEKLALHLGEFIYKSLKVKGELGEKMRLQMDPGKMEQALARLKNSPVGLDPVLGKTARYGCVYHHAGLTADERDIIESCFREGTLRVIVATSTLSSGVNLPARRVIIRTPMFGGAPMNALTYRQMIGRAGRKGRDVLGESILMCDGQNARAGWELVRAELKPIASCLDGDGHLIPVEPHHRGHDHQHDQGQDRLAGANLAQHGAGVVAAGGQLGRVANPTAGVGRLLGQVFDGAAANALVTAQQGRPDAGLVRGQRLKRSAME</sequence>
<dbReference type="AlphaFoldDB" id="B0X397"/>
<feature type="domain" description="Helicase ATP-binding" evidence="5">
    <location>
        <begin position="59"/>
        <end position="154"/>
    </location>
</feature>
<evidence type="ECO:0000259" key="6">
    <source>
        <dbReference type="PROSITE" id="PS51194"/>
    </source>
</evidence>
<dbReference type="PANTHER" id="PTHR47961:SF6">
    <property type="entry name" value="DNA-DIRECTED DNA POLYMERASE"/>
    <property type="match status" value="1"/>
</dbReference>
<dbReference type="InterPro" id="IPR001650">
    <property type="entry name" value="Helicase_C-like"/>
</dbReference>
<dbReference type="SMART" id="SM00490">
    <property type="entry name" value="HELICc"/>
    <property type="match status" value="1"/>
</dbReference>
<keyword evidence="4" id="KW-0067">ATP-binding</keyword>
<feature type="domain" description="Helicase C-terminal" evidence="6">
    <location>
        <begin position="195"/>
        <end position="390"/>
    </location>
</feature>
<dbReference type="Proteomes" id="UP000002320">
    <property type="component" value="Unassembled WGS sequence"/>
</dbReference>
<evidence type="ECO:0000259" key="5">
    <source>
        <dbReference type="PROSITE" id="PS51192"/>
    </source>
</evidence>
<dbReference type="Pfam" id="PF00271">
    <property type="entry name" value="Helicase_C"/>
    <property type="match status" value="1"/>
</dbReference>
<organism>
    <name type="scientific">Culex quinquefasciatus</name>
    <name type="common">Southern house mosquito</name>
    <name type="synonym">Culex pungens</name>
    <dbReference type="NCBI Taxonomy" id="7176"/>
    <lineage>
        <taxon>Eukaryota</taxon>
        <taxon>Metazoa</taxon>
        <taxon>Ecdysozoa</taxon>
        <taxon>Arthropoda</taxon>
        <taxon>Hexapoda</taxon>
        <taxon>Insecta</taxon>
        <taxon>Pterygota</taxon>
        <taxon>Neoptera</taxon>
        <taxon>Endopterygota</taxon>
        <taxon>Diptera</taxon>
        <taxon>Nematocera</taxon>
        <taxon>Culicoidea</taxon>
        <taxon>Culicidae</taxon>
        <taxon>Culicinae</taxon>
        <taxon>Culicini</taxon>
        <taxon>Culex</taxon>
        <taxon>Culex</taxon>
    </lineage>
</organism>
<evidence type="ECO:0000256" key="2">
    <source>
        <dbReference type="ARBA" id="ARBA00022801"/>
    </source>
</evidence>
<evidence type="ECO:0000313" key="7">
    <source>
        <dbReference type="EMBL" id="EDS39599.1"/>
    </source>
</evidence>
<dbReference type="EnsemblMetazoa" id="CPIJ013876-RA">
    <property type="protein sequence ID" value="CPIJ013876-PA"/>
    <property type="gene ID" value="CPIJ013876"/>
</dbReference>
<keyword evidence="3" id="KW-0347">Helicase</keyword>
<dbReference type="PROSITE" id="PS51192">
    <property type="entry name" value="HELICASE_ATP_BIND_1"/>
    <property type="match status" value="1"/>
</dbReference>
<keyword evidence="9" id="KW-1185">Reference proteome</keyword>
<dbReference type="OrthoDB" id="275278at2759"/>
<dbReference type="InParanoid" id="B0X397"/>
<dbReference type="GO" id="GO:0004386">
    <property type="term" value="F:helicase activity"/>
    <property type="evidence" value="ECO:0007669"/>
    <property type="project" value="UniProtKB-KW"/>
</dbReference>
<evidence type="ECO:0000256" key="3">
    <source>
        <dbReference type="ARBA" id="ARBA00022806"/>
    </source>
</evidence>
<dbReference type="InterPro" id="IPR027417">
    <property type="entry name" value="P-loop_NTPase"/>
</dbReference>
<dbReference type="HOGENOM" id="CLU_566532_0_0_1"/>
<dbReference type="eggNOG" id="KOG0950">
    <property type="taxonomic scope" value="Eukaryota"/>
</dbReference>
<accession>B0X397</accession>
<dbReference type="InterPro" id="IPR011545">
    <property type="entry name" value="DEAD/DEAH_box_helicase_dom"/>
</dbReference>
<dbReference type="Pfam" id="PF00270">
    <property type="entry name" value="DEAD"/>
    <property type="match status" value="1"/>
</dbReference>
<dbReference type="PANTHER" id="PTHR47961">
    <property type="entry name" value="DNA POLYMERASE THETA, PUTATIVE (AFU_ORTHOLOGUE AFUA_1G05260)-RELATED"/>
    <property type="match status" value="1"/>
</dbReference>
<evidence type="ECO:0000313" key="8">
    <source>
        <dbReference type="EnsemblMetazoa" id="CPIJ013876-PA"/>
    </source>
</evidence>
<protein>
    <submittedName>
        <fullName evidence="7 8">DNA polymerase theta</fullName>
    </submittedName>
</protein>
<dbReference type="GO" id="GO:0005524">
    <property type="term" value="F:ATP binding"/>
    <property type="evidence" value="ECO:0007669"/>
    <property type="project" value="UniProtKB-KW"/>
</dbReference>
<dbReference type="SUPFAM" id="SSF52540">
    <property type="entry name" value="P-loop containing nucleoside triphosphate hydrolases"/>
    <property type="match status" value="2"/>
</dbReference>
<dbReference type="InterPro" id="IPR014001">
    <property type="entry name" value="Helicase_ATP-bd"/>
</dbReference>
<dbReference type="CDD" id="cd18795">
    <property type="entry name" value="SF2_C_Ski2"/>
    <property type="match status" value="1"/>
</dbReference>
<gene>
    <name evidence="8" type="primary">6047008</name>
    <name evidence="7" type="ORF">CpipJ_CPIJ013876</name>
</gene>
<reference evidence="8" key="2">
    <citation type="submission" date="2021-02" db="UniProtKB">
        <authorList>
            <consortium name="EnsemblMetazoa"/>
        </authorList>
    </citation>
    <scope>IDENTIFICATION</scope>
    <source>
        <strain evidence="8">JHB</strain>
    </source>
</reference>
<dbReference type="EMBL" id="DS232311">
    <property type="protein sequence ID" value="EDS39599.1"/>
    <property type="molecule type" value="Genomic_DNA"/>
</dbReference>
<keyword evidence="1" id="KW-0547">Nucleotide-binding</keyword>
<dbReference type="GO" id="GO:0003676">
    <property type="term" value="F:nucleic acid binding"/>
    <property type="evidence" value="ECO:0007669"/>
    <property type="project" value="InterPro"/>
</dbReference>
<dbReference type="InterPro" id="IPR050474">
    <property type="entry name" value="Hel308_SKI2-like"/>
</dbReference>
<dbReference type="Gene3D" id="3.40.50.300">
    <property type="entry name" value="P-loop containing nucleotide triphosphate hydrolases"/>
    <property type="match status" value="2"/>
</dbReference>
<keyword evidence="2" id="KW-0378">Hydrolase</keyword>
<dbReference type="VEuPathDB" id="VectorBase:CQUJHB007308"/>
<dbReference type="GO" id="GO:0016787">
    <property type="term" value="F:hydrolase activity"/>
    <property type="evidence" value="ECO:0007669"/>
    <property type="project" value="UniProtKB-KW"/>
</dbReference>
<proteinExistence type="predicted"/>
<reference evidence="7" key="1">
    <citation type="submission" date="2007-03" db="EMBL/GenBank/DDBJ databases">
        <title>Annotation of Culex pipiens quinquefasciatus.</title>
        <authorList>
            <consortium name="The Broad Institute Genome Sequencing Platform"/>
            <person name="Atkinson P.W."/>
            <person name="Hemingway J."/>
            <person name="Christensen B.M."/>
            <person name="Higgs S."/>
            <person name="Kodira C."/>
            <person name="Hannick L."/>
            <person name="Megy K."/>
            <person name="O'Leary S."/>
            <person name="Pearson M."/>
            <person name="Haas B.J."/>
            <person name="Mauceli E."/>
            <person name="Wortman J.R."/>
            <person name="Lee N.H."/>
            <person name="Guigo R."/>
            <person name="Stanke M."/>
            <person name="Alvarado L."/>
            <person name="Amedeo P."/>
            <person name="Antoine C.H."/>
            <person name="Arensburger P."/>
            <person name="Bidwell S.L."/>
            <person name="Crawford M."/>
            <person name="Camaro F."/>
            <person name="Devon K."/>
            <person name="Engels R."/>
            <person name="Hammond M."/>
            <person name="Howarth C."/>
            <person name="Koehrsen M."/>
            <person name="Lawson D."/>
            <person name="Montgomery P."/>
            <person name="Nene V."/>
            <person name="Nusbaum C."/>
            <person name="Puiu D."/>
            <person name="Romero-Severson J."/>
            <person name="Severson D.W."/>
            <person name="Shumway M."/>
            <person name="Sisk P."/>
            <person name="Stolte C."/>
            <person name="Zeng Q."/>
            <person name="Eisenstadt E."/>
            <person name="Fraser-Liggett C."/>
            <person name="Strausberg R."/>
            <person name="Galagan J."/>
            <person name="Birren B."/>
            <person name="Collins F.H."/>
        </authorList>
    </citation>
    <scope>NUCLEOTIDE SEQUENCE [LARGE SCALE GENOMIC DNA]</scope>
    <source>
        <strain evidence="7">JHB</strain>
    </source>
</reference>
<evidence type="ECO:0000256" key="1">
    <source>
        <dbReference type="ARBA" id="ARBA00022741"/>
    </source>
</evidence>
<name>B0X397_CULQU</name>
<dbReference type="PROSITE" id="PS51194">
    <property type="entry name" value="HELICASE_CTER"/>
    <property type="match status" value="1"/>
</dbReference>